<dbReference type="InterPro" id="IPR050546">
    <property type="entry name" value="Glycosyl_Hydrlase_16"/>
</dbReference>
<name>X0ZH26_9ZZZZ</name>
<dbReference type="GO" id="GO:0005975">
    <property type="term" value="P:carbohydrate metabolic process"/>
    <property type="evidence" value="ECO:0007669"/>
    <property type="project" value="InterPro"/>
</dbReference>
<comment type="similarity">
    <text evidence="1">Belongs to the glycosyl hydrolase 16 family.</text>
</comment>
<proteinExistence type="inferred from homology"/>
<sequence>MPPVPEGKKWKLAWSDEFNGTKIDKSKWEILGDWKRRDGYWVKEDSFLDGNGNLILRTKKDGSRYTCGAVRTKNKFEHKFGYWAARCKFPEQQGHWPAFWLHTNSVGKIGNEGRDGTEIDIMEKPWLEDKITQNLHWDGYGKEHKHAGKSSTIPGLSEGFHTFGLHWMPEEYVFYVDGKVTWRTSAGGVSQVPEYIKLTEEIGKWGGDITKAKLPDYFLADYVRVYDMVDNGEAA</sequence>
<gene>
    <name evidence="3" type="ORF">S01H4_14173</name>
</gene>
<dbReference type="Pfam" id="PF00722">
    <property type="entry name" value="Glyco_hydro_16"/>
    <property type="match status" value="1"/>
</dbReference>
<dbReference type="Gene3D" id="2.60.120.200">
    <property type="match status" value="1"/>
</dbReference>
<protein>
    <recommendedName>
        <fullName evidence="2">GH16 domain-containing protein</fullName>
    </recommendedName>
</protein>
<dbReference type="PANTHER" id="PTHR10963:SF55">
    <property type="entry name" value="GLYCOSIDE HYDROLASE FAMILY 16 PROTEIN"/>
    <property type="match status" value="1"/>
</dbReference>
<dbReference type="AlphaFoldDB" id="X0ZH26"/>
<feature type="non-terminal residue" evidence="3">
    <location>
        <position position="235"/>
    </location>
</feature>
<dbReference type="PANTHER" id="PTHR10963">
    <property type="entry name" value="GLYCOSYL HYDROLASE-RELATED"/>
    <property type="match status" value="1"/>
</dbReference>
<evidence type="ECO:0000313" key="3">
    <source>
        <dbReference type="EMBL" id="GAG59668.1"/>
    </source>
</evidence>
<dbReference type="InterPro" id="IPR013320">
    <property type="entry name" value="ConA-like_dom_sf"/>
</dbReference>
<dbReference type="CDD" id="cd08023">
    <property type="entry name" value="GH16_laminarinase_like"/>
    <property type="match status" value="1"/>
</dbReference>
<accession>X0ZH26</accession>
<organism evidence="3">
    <name type="scientific">marine sediment metagenome</name>
    <dbReference type="NCBI Taxonomy" id="412755"/>
    <lineage>
        <taxon>unclassified sequences</taxon>
        <taxon>metagenomes</taxon>
        <taxon>ecological metagenomes</taxon>
    </lineage>
</organism>
<reference evidence="3" key="1">
    <citation type="journal article" date="2014" name="Front. Microbiol.">
        <title>High frequency of phylogenetically diverse reductive dehalogenase-homologous genes in deep subseafloor sedimentary metagenomes.</title>
        <authorList>
            <person name="Kawai M."/>
            <person name="Futagami T."/>
            <person name="Toyoda A."/>
            <person name="Takaki Y."/>
            <person name="Nishi S."/>
            <person name="Hori S."/>
            <person name="Arai W."/>
            <person name="Tsubouchi T."/>
            <person name="Morono Y."/>
            <person name="Uchiyama I."/>
            <person name="Ito T."/>
            <person name="Fujiyama A."/>
            <person name="Inagaki F."/>
            <person name="Takami H."/>
        </authorList>
    </citation>
    <scope>NUCLEOTIDE SEQUENCE</scope>
    <source>
        <strain evidence="3">Expedition CK06-06</strain>
    </source>
</reference>
<dbReference type="PROSITE" id="PS51762">
    <property type="entry name" value="GH16_2"/>
    <property type="match status" value="1"/>
</dbReference>
<evidence type="ECO:0000259" key="2">
    <source>
        <dbReference type="PROSITE" id="PS51762"/>
    </source>
</evidence>
<dbReference type="SUPFAM" id="SSF49899">
    <property type="entry name" value="Concanavalin A-like lectins/glucanases"/>
    <property type="match status" value="1"/>
</dbReference>
<feature type="domain" description="GH16" evidence="2">
    <location>
        <begin position="1"/>
        <end position="231"/>
    </location>
</feature>
<dbReference type="GO" id="GO:0004553">
    <property type="term" value="F:hydrolase activity, hydrolyzing O-glycosyl compounds"/>
    <property type="evidence" value="ECO:0007669"/>
    <property type="project" value="InterPro"/>
</dbReference>
<dbReference type="EMBL" id="BART01006219">
    <property type="protein sequence ID" value="GAG59668.1"/>
    <property type="molecule type" value="Genomic_DNA"/>
</dbReference>
<dbReference type="InterPro" id="IPR000757">
    <property type="entry name" value="Beta-glucanase-like"/>
</dbReference>
<comment type="caution">
    <text evidence="3">The sequence shown here is derived from an EMBL/GenBank/DDBJ whole genome shotgun (WGS) entry which is preliminary data.</text>
</comment>
<evidence type="ECO:0000256" key="1">
    <source>
        <dbReference type="ARBA" id="ARBA00006865"/>
    </source>
</evidence>